<dbReference type="Pfam" id="PF01391">
    <property type="entry name" value="Collagen"/>
    <property type="match status" value="2"/>
</dbReference>
<feature type="compositionally biased region" description="Basic and acidic residues" evidence="1">
    <location>
        <begin position="299"/>
        <end position="310"/>
    </location>
</feature>
<feature type="region of interest" description="Disordered" evidence="1">
    <location>
        <begin position="194"/>
        <end position="335"/>
    </location>
</feature>
<dbReference type="GO" id="GO:0005615">
    <property type="term" value="C:extracellular space"/>
    <property type="evidence" value="ECO:0007669"/>
    <property type="project" value="TreeGrafter"/>
</dbReference>
<reference evidence="3" key="1">
    <citation type="submission" date="2019-02" db="EMBL/GenBank/DDBJ databases">
        <authorList>
            <person name="Gruber-Vodicka R. H."/>
            <person name="Seah K. B. B."/>
        </authorList>
    </citation>
    <scope>NUCLEOTIDE SEQUENCE</scope>
    <source>
        <strain evidence="3">BECK_BZ131</strain>
    </source>
</reference>
<evidence type="ECO:0000313" key="3">
    <source>
        <dbReference type="EMBL" id="VFJ75901.1"/>
    </source>
</evidence>
<feature type="compositionally biased region" description="Basic and acidic residues" evidence="1">
    <location>
        <begin position="250"/>
        <end position="259"/>
    </location>
</feature>
<evidence type="ECO:0000256" key="1">
    <source>
        <dbReference type="SAM" id="MobiDB-lite"/>
    </source>
</evidence>
<dbReference type="InterPro" id="IPR050149">
    <property type="entry name" value="Collagen_superfamily"/>
</dbReference>
<gene>
    <name evidence="3" type="ORF">BECKFW1821C_GA0114237_10934</name>
</gene>
<dbReference type="PANTHER" id="PTHR24023">
    <property type="entry name" value="COLLAGEN ALPHA"/>
    <property type="match status" value="1"/>
</dbReference>
<dbReference type="EMBL" id="CAADFE010000093">
    <property type="protein sequence ID" value="VFJ75901.1"/>
    <property type="molecule type" value="Genomic_DNA"/>
</dbReference>
<name>A0A450U0W2_9GAMM</name>
<sequence length="618" mass="63991">MAIDYVTLTTDADPLPTETWSRSGYDIHYGHGNVGIGTDKPSADLSILGNLSKPLTGHVAIARDSSHVTGSNTRFTQELAVGDSLLIGAEVFLVRKIEGDTELFIDAPHSEGALNTTAYTDSHLLRIRTGAEVDSLIIDKSGNVGIGTADPAVRLDVAGIRVGNQILCDVKREGTIRYDDAGREIEFCNGAVWTRVEGPMGPPGEKGDTGATGAQGPKGEKGEPGATGARGPDGKKGDTGSQGTQGVKGDPGEKGDKGDPGLQGKQGPKGDKGNQGPVGPQGPKGDKGETGAVGPKGEQGLKGDKGDKGDTGATGARGPKGDAGARGLQGPPGDSSWSINANGIYYNSVHGVGIGKVPDNSYKLDVEGAARVNDLKLDNQTACGKLYTDASGNVRCGTDADTGDITGVTAGTGLSGGGSAGAVTLNVNPSYVQRRVSGNCSVGKSIREIKADGTVVCDSSSPLGSVIAFMGEEPPDGWMECNGRALKSSEYPGLYLAINTIYGKGDSGFGSNTETDFNLPDLRGYFLRGWDHNLAEETDRIGVDADGVAAERKVGDKQADEFGSHAHGITDGYQSVQYTRPNGGEFRVHGGTRKYSTHEGGIETRPINISVMYIIRAR</sequence>
<dbReference type="InterPro" id="IPR008160">
    <property type="entry name" value="Collagen"/>
</dbReference>
<dbReference type="Pfam" id="PF07484">
    <property type="entry name" value="Collar"/>
    <property type="match status" value="1"/>
</dbReference>
<dbReference type="AlphaFoldDB" id="A0A450U0W2"/>
<dbReference type="GO" id="GO:0031012">
    <property type="term" value="C:extracellular matrix"/>
    <property type="evidence" value="ECO:0007669"/>
    <property type="project" value="TreeGrafter"/>
</dbReference>
<accession>A0A450U0W2</accession>
<feature type="domain" description="Phage tail collar" evidence="2">
    <location>
        <begin position="464"/>
        <end position="526"/>
    </location>
</feature>
<dbReference type="InterPro" id="IPR011083">
    <property type="entry name" value="Phage_tail_collar_dom"/>
</dbReference>
<evidence type="ECO:0000259" key="2">
    <source>
        <dbReference type="Pfam" id="PF07484"/>
    </source>
</evidence>
<dbReference type="PANTHER" id="PTHR24023:SF1082">
    <property type="entry name" value="COLLAGEN TRIPLE HELIX REPEAT"/>
    <property type="match status" value="1"/>
</dbReference>
<dbReference type="SUPFAM" id="SSF88874">
    <property type="entry name" value="Receptor-binding domain of short tail fibre protein gp12"/>
    <property type="match status" value="1"/>
</dbReference>
<proteinExistence type="predicted"/>
<dbReference type="InterPro" id="IPR037053">
    <property type="entry name" value="Phage_tail_collar_dom_sf"/>
</dbReference>
<protein>
    <submittedName>
        <fullName evidence="3">Collagen triple helix repeat-containing protein</fullName>
    </submittedName>
</protein>
<keyword evidence="3" id="KW-0176">Collagen</keyword>
<organism evidence="3">
    <name type="scientific">Candidatus Kentrum sp. FW</name>
    <dbReference type="NCBI Taxonomy" id="2126338"/>
    <lineage>
        <taxon>Bacteria</taxon>
        <taxon>Pseudomonadati</taxon>
        <taxon>Pseudomonadota</taxon>
        <taxon>Gammaproteobacteria</taxon>
        <taxon>Candidatus Kentrum</taxon>
    </lineage>
</organism>
<dbReference type="Gene3D" id="3.90.1340.10">
    <property type="entry name" value="Phage tail collar domain"/>
    <property type="match status" value="1"/>
</dbReference>